<evidence type="ECO:0000256" key="2">
    <source>
        <dbReference type="ARBA" id="ARBA00023136"/>
    </source>
</evidence>
<evidence type="ECO:0000256" key="3">
    <source>
        <dbReference type="ARBA" id="ARBA00023237"/>
    </source>
</evidence>
<keyword evidence="3" id="KW-0998">Cell outer membrane</keyword>
<dbReference type="Proteomes" id="UP000177230">
    <property type="component" value="Unassembled WGS sequence"/>
</dbReference>
<comment type="subcellular location">
    <subcellularLocation>
        <location evidence="1">Cell outer membrane</location>
    </subcellularLocation>
</comment>
<organism evidence="7 8">
    <name type="scientific">Candidatus Edwardsbacteria bacterium GWF2_54_11</name>
    <dbReference type="NCBI Taxonomy" id="1817851"/>
    <lineage>
        <taxon>Bacteria</taxon>
        <taxon>Candidatus Edwardsiibacteriota</taxon>
    </lineage>
</organism>
<dbReference type="Gene3D" id="2.60.40.1120">
    <property type="entry name" value="Carboxypeptidase-like, regulatory domain"/>
    <property type="match status" value="1"/>
</dbReference>
<evidence type="ECO:0000256" key="4">
    <source>
        <dbReference type="PROSITE-ProRule" id="PRU00473"/>
    </source>
</evidence>
<dbReference type="Pfam" id="PF13620">
    <property type="entry name" value="CarboxypepD_reg"/>
    <property type="match status" value="1"/>
</dbReference>
<feature type="signal peptide" evidence="5">
    <location>
        <begin position="1"/>
        <end position="20"/>
    </location>
</feature>
<accession>A0A1F5R1L8</accession>
<feature type="domain" description="OmpA-like" evidence="6">
    <location>
        <begin position="484"/>
        <end position="598"/>
    </location>
</feature>
<evidence type="ECO:0000256" key="5">
    <source>
        <dbReference type="SAM" id="SignalP"/>
    </source>
</evidence>
<dbReference type="InterPro" id="IPR050330">
    <property type="entry name" value="Bact_OuterMem_StrucFunc"/>
</dbReference>
<dbReference type="InterPro" id="IPR006665">
    <property type="entry name" value="OmpA-like"/>
</dbReference>
<dbReference type="AlphaFoldDB" id="A0A1F5R1L8"/>
<proteinExistence type="predicted"/>
<reference evidence="7 8" key="1">
    <citation type="journal article" date="2016" name="Nat. Commun.">
        <title>Thousands of microbial genomes shed light on interconnected biogeochemical processes in an aquifer system.</title>
        <authorList>
            <person name="Anantharaman K."/>
            <person name="Brown C.T."/>
            <person name="Hug L.A."/>
            <person name="Sharon I."/>
            <person name="Castelle C.J."/>
            <person name="Probst A.J."/>
            <person name="Thomas B.C."/>
            <person name="Singh A."/>
            <person name="Wilkins M.J."/>
            <person name="Karaoz U."/>
            <person name="Brodie E.L."/>
            <person name="Williams K.H."/>
            <person name="Hubbard S.S."/>
            <person name="Banfield J.F."/>
        </authorList>
    </citation>
    <scope>NUCLEOTIDE SEQUENCE [LARGE SCALE GENOMIC DNA]</scope>
</reference>
<dbReference type="SUPFAM" id="SSF103088">
    <property type="entry name" value="OmpA-like"/>
    <property type="match status" value="1"/>
</dbReference>
<dbReference type="PROSITE" id="PS51123">
    <property type="entry name" value="OMPA_2"/>
    <property type="match status" value="1"/>
</dbReference>
<keyword evidence="2 4" id="KW-0472">Membrane</keyword>
<dbReference type="CDD" id="cd07185">
    <property type="entry name" value="OmpA_C-like"/>
    <property type="match status" value="1"/>
</dbReference>
<evidence type="ECO:0000313" key="7">
    <source>
        <dbReference type="EMBL" id="OGF08392.1"/>
    </source>
</evidence>
<dbReference type="InterPro" id="IPR006664">
    <property type="entry name" value="OMP_bac"/>
</dbReference>
<dbReference type="PANTHER" id="PTHR30329">
    <property type="entry name" value="STATOR ELEMENT OF FLAGELLAR MOTOR COMPLEX"/>
    <property type="match status" value="1"/>
</dbReference>
<dbReference type="InterPro" id="IPR036737">
    <property type="entry name" value="OmpA-like_sf"/>
</dbReference>
<evidence type="ECO:0000259" key="6">
    <source>
        <dbReference type="PROSITE" id="PS51123"/>
    </source>
</evidence>
<sequence>MKRIVSVFAVLMMVAGLAMATPSMYGSTGLVRTIAPDNCGPMSFGIGFRGFLSMGDYDTNFSWMNIDMVPMGNLAFNDMLELSIAPTYTFNQWSMTTPDTSAWRSGSKDTRIGLKATFLRGEGFNMGAYLGYDYRWNKKFSGYYAWVDEAWEKDSNYTPTGAIHFTLIPGYNAGNFKAHLNLGMAMNLDKYDFGDGVNRIYPNIGIPFGLGLSYNAGMVTPFLEVTGKAGIDTSKYLQVTDTGFDSISRGIMNNPFWVTGGLRFDFGSIKMDLGGEMNMQTDDSTILNPTMTRQLDWQVFMGLAYTKCNLGPKVPATAIISGKVTDKAGKGLAAMVMAGGITANTDPATGAYTLSGVLIDKAPVEIKADAKGYIAKQASIMLSKKNKKVPAMQDFTLELKPIPPSEITGNIIDYKTGKPVPTTLAFKDAKGKVQTVTTNEKGAYTIKLEPGKYDVVATAEGYKTSNFVVNAADGKPVSKNAGLVKIKEKFTFNNINFATGKAVITPEIETALQPLLKVLLDNPDLKVEIGGHTDAIGSMTANRRLSQARADAVVAWLITQNVKCQMTSKGYGEDKPIASNKTKAGRAENRRIEIDVVE</sequence>
<gene>
    <name evidence="7" type="ORF">A2024_06695</name>
</gene>
<dbReference type="PRINTS" id="PR01021">
    <property type="entry name" value="OMPADOMAIN"/>
</dbReference>
<dbReference type="Pfam" id="PF00691">
    <property type="entry name" value="OmpA"/>
    <property type="match status" value="1"/>
</dbReference>
<dbReference type="GO" id="GO:0009279">
    <property type="term" value="C:cell outer membrane"/>
    <property type="evidence" value="ECO:0007669"/>
    <property type="project" value="UniProtKB-SubCell"/>
</dbReference>
<feature type="chain" id="PRO_5009520539" description="OmpA-like domain-containing protein" evidence="5">
    <location>
        <begin position="21"/>
        <end position="598"/>
    </location>
</feature>
<evidence type="ECO:0000256" key="1">
    <source>
        <dbReference type="ARBA" id="ARBA00004442"/>
    </source>
</evidence>
<evidence type="ECO:0000313" key="8">
    <source>
        <dbReference type="Proteomes" id="UP000177230"/>
    </source>
</evidence>
<dbReference type="EMBL" id="MFFM01000047">
    <property type="protein sequence ID" value="OGF08392.1"/>
    <property type="molecule type" value="Genomic_DNA"/>
</dbReference>
<protein>
    <recommendedName>
        <fullName evidence="6">OmpA-like domain-containing protein</fullName>
    </recommendedName>
</protein>
<dbReference type="SUPFAM" id="SSF49464">
    <property type="entry name" value="Carboxypeptidase regulatory domain-like"/>
    <property type="match status" value="1"/>
</dbReference>
<dbReference type="Gene3D" id="3.30.1330.60">
    <property type="entry name" value="OmpA-like domain"/>
    <property type="match status" value="1"/>
</dbReference>
<dbReference type="PANTHER" id="PTHR30329:SF21">
    <property type="entry name" value="LIPOPROTEIN YIAD-RELATED"/>
    <property type="match status" value="1"/>
</dbReference>
<dbReference type="InterPro" id="IPR008969">
    <property type="entry name" value="CarboxyPept-like_regulatory"/>
</dbReference>
<name>A0A1F5R1L8_9BACT</name>
<keyword evidence="5" id="KW-0732">Signal</keyword>
<comment type="caution">
    <text evidence="7">The sequence shown here is derived from an EMBL/GenBank/DDBJ whole genome shotgun (WGS) entry which is preliminary data.</text>
</comment>